<dbReference type="KEGG" id="cci:CC1G_04017"/>
<gene>
    <name evidence="1" type="ORF">CC1G_04017</name>
</gene>
<evidence type="ECO:0000313" key="1">
    <source>
        <dbReference type="EMBL" id="EAU90748.1"/>
    </source>
</evidence>
<name>A8N8H0_COPC7</name>
<dbReference type="EMBL" id="AACS02000007">
    <property type="protein sequence ID" value="EAU90748.1"/>
    <property type="molecule type" value="Genomic_DNA"/>
</dbReference>
<dbReference type="InParanoid" id="A8N8H0"/>
<evidence type="ECO:0000313" key="2">
    <source>
        <dbReference type="Proteomes" id="UP000001861"/>
    </source>
</evidence>
<sequence length="151" mass="16706">MPEIVQRSFLRLLQTETLTKVELQIPGMPLNVLGYCSSTVSTLTFLSDPSPTISTLPAPRRRKTRAPKIEILKFVNSFEMDIILLALVAKASVIDTSRLRGLRLGAIDSFSQAHNLFMTVSSTTLTSVYRSPRTWKNAGEAILNAPSPNRC</sequence>
<dbReference type="Proteomes" id="UP000001861">
    <property type="component" value="Unassembled WGS sequence"/>
</dbReference>
<dbReference type="VEuPathDB" id="FungiDB:CC1G_04017"/>
<accession>A8N8H0</accession>
<proteinExistence type="predicted"/>
<dbReference type="GeneID" id="6007587"/>
<organism evidence="1 2">
    <name type="scientific">Coprinopsis cinerea (strain Okayama-7 / 130 / ATCC MYA-4618 / FGSC 9003)</name>
    <name type="common">Inky cap fungus</name>
    <name type="synonym">Hormographiella aspergillata</name>
    <dbReference type="NCBI Taxonomy" id="240176"/>
    <lineage>
        <taxon>Eukaryota</taxon>
        <taxon>Fungi</taxon>
        <taxon>Dikarya</taxon>
        <taxon>Basidiomycota</taxon>
        <taxon>Agaricomycotina</taxon>
        <taxon>Agaricomycetes</taxon>
        <taxon>Agaricomycetidae</taxon>
        <taxon>Agaricales</taxon>
        <taxon>Agaricineae</taxon>
        <taxon>Psathyrellaceae</taxon>
        <taxon>Coprinopsis</taxon>
    </lineage>
</organism>
<dbReference type="AlphaFoldDB" id="A8N8H0"/>
<dbReference type="RefSeq" id="XP_001831126.1">
    <property type="nucleotide sequence ID" value="XM_001831074.1"/>
</dbReference>
<comment type="caution">
    <text evidence="1">The sequence shown here is derived from an EMBL/GenBank/DDBJ whole genome shotgun (WGS) entry which is preliminary data.</text>
</comment>
<reference evidence="1 2" key="1">
    <citation type="journal article" date="2010" name="Proc. Natl. Acad. Sci. U.S.A.">
        <title>Insights into evolution of multicellular fungi from the assembled chromosomes of the mushroom Coprinopsis cinerea (Coprinus cinereus).</title>
        <authorList>
            <person name="Stajich J.E."/>
            <person name="Wilke S.K."/>
            <person name="Ahren D."/>
            <person name="Au C.H."/>
            <person name="Birren B.W."/>
            <person name="Borodovsky M."/>
            <person name="Burns C."/>
            <person name="Canback B."/>
            <person name="Casselton L.A."/>
            <person name="Cheng C.K."/>
            <person name="Deng J."/>
            <person name="Dietrich F.S."/>
            <person name="Fargo D.C."/>
            <person name="Farman M.L."/>
            <person name="Gathman A.C."/>
            <person name="Goldberg J."/>
            <person name="Guigo R."/>
            <person name="Hoegger P.J."/>
            <person name="Hooker J.B."/>
            <person name="Huggins A."/>
            <person name="James T.Y."/>
            <person name="Kamada T."/>
            <person name="Kilaru S."/>
            <person name="Kodira C."/>
            <person name="Kues U."/>
            <person name="Kupfer D."/>
            <person name="Kwan H.S."/>
            <person name="Lomsadze A."/>
            <person name="Li W."/>
            <person name="Lilly W.W."/>
            <person name="Ma L.J."/>
            <person name="Mackey A.J."/>
            <person name="Manning G."/>
            <person name="Martin F."/>
            <person name="Muraguchi H."/>
            <person name="Natvig D.O."/>
            <person name="Palmerini H."/>
            <person name="Ramesh M.A."/>
            <person name="Rehmeyer C.J."/>
            <person name="Roe B.A."/>
            <person name="Shenoy N."/>
            <person name="Stanke M."/>
            <person name="Ter-Hovhannisyan V."/>
            <person name="Tunlid A."/>
            <person name="Velagapudi R."/>
            <person name="Vision T.J."/>
            <person name="Zeng Q."/>
            <person name="Zolan M.E."/>
            <person name="Pukkila P.J."/>
        </authorList>
    </citation>
    <scope>NUCLEOTIDE SEQUENCE [LARGE SCALE GENOMIC DNA]</scope>
    <source>
        <strain evidence="2">Okayama-7 / 130 / ATCC MYA-4618 / FGSC 9003</strain>
    </source>
</reference>
<keyword evidence="2" id="KW-1185">Reference proteome</keyword>
<protein>
    <submittedName>
        <fullName evidence="1">Uncharacterized protein</fullName>
    </submittedName>
</protein>